<keyword evidence="4" id="KW-0808">Transferase</keyword>
<evidence type="ECO:0000256" key="2">
    <source>
        <dbReference type="ARBA" id="ARBA00012513"/>
    </source>
</evidence>
<dbReference type="GO" id="GO:0005886">
    <property type="term" value="C:plasma membrane"/>
    <property type="evidence" value="ECO:0007669"/>
    <property type="project" value="UniProtKB-SubCell"/>
</dbReference>
<keyword evidence="7" id="KW-0418">Kinase</keyword>
<comment type="subcellular location">
    <subcellularLocation>
        <location evidence="1">Cell membrane</location>
        <topology evidence="1">Single-pass membrane protein</topology>
    </subcellularLocation>
</comment>
<evidence type="ECO:0000256" key="5">
    <source>
        <dbReference type="ARBA" id="ARBA00022692"/>
    </source>
</evidence>
<dbReference type="InterPro" id="IPR001245">
    <property type="entry name" value="Ser-Thr/Tyr_kinase_cat_dom"/>
</dbReference>
<evidence type="ECO:0000256" key="7">
    <source>
        <dbReference type="ARBA" id="ARBA00022777"/>
    </source>
</evidence>
<evidence type="ECO:0000256" key="13">
    <source>
        <dbReference type="PROSITE-ProRule" id="PRU10141"/>
    </source>
</evidence>
<evidence type="ECO:0000256" key="12">
    <source>
        <dbReference type="ARBA" id="ARBA00048679"/>
    </source>
</evidence>
<organism evidence="16 17">
    <name type="scientific">Musa troglodytarum</name>
    <name type="common">fe'i banana</name>
    <dbReference type="NCBI Taxonomy" id="320322"/>
    <lineage>
        <taxon>Eukaryota</taxon>
        <taxon>Viridiplantae</taxon>
        <taxon>Streptophyta</taxon>
        <taxon>Embryophyta</taxon>
        <taxon>Tracheophyta</taxon>
        <taxon>Spermatophyta</taxon>
        <taxon>Magnoliopsida</taxon>
        <taxon>Liliopsida</taxon>
        <taxon>Zingiberales</taxon>
        <taxon>Musaceae</taxon>
        <taxon>Musa</taxon>
    </lineage>
</organism>
<comment type="catalytic activity">
    <reaction evidence="12">
        <text>L-seryl-[protein] + ATP = O-phospho-L-seryl-[protein] + ADP + H(+)</text>
        <dbReference type="Rhea" id="RHEA:17989"/>
        <dbReference type="Rhea" id="RHEA-COMP:9863"/>
        <dbReference type="Rhea" id="RHEA-COMP:11604"/>
        <dbReference type="ChEBI" id="CHEBI:15378"/>
        <dbReference type="ChEBI" id="CHEBI:29999"/>
        <dbReference type="ChEBI" id="CHEBI:30616"/>
        <dbReference type="ChEBI" id="CHEBI:83421"/>
        <dbReference type="ChEBI" id="CHEBI:456216"/>
        <dbReference type="EC" id="2.7.11.1"/>
    </reaction>
</comment>
<comment type="catalytic activity">
    <reaction evidence="11">
        <text>L-threonyl-[protein] + ATP = O-phospho-L-threonyl-[protein] + ADP + H(+)</text>
        <dbReference type="Rhea" id="RHEA:46608"/>
        <dbReference type="Rhea" id="RHEA-COMP:11060"/>
        <dbReference type="Rhea" id="RHEA-COMP:11605"/>
        <dbReference type="ChEBI" id="CHEBI:15378"/>
        <dbReference type="ChEBI" id="CHEBI:30013"/>
        <dbReference type="ChEBI" id="CHEBI:30616"/>
        <dbReference type="ChEBI" id="CHEBI:61977"/>
        <dbReference type="ChEBI" id="CHEBI:456216"/>
        <dbReference type="EC" id="2.7.11.1"/>
    </reaction>
</comment>
<dbReference type="Pfam" id="PF07714">
    <property type="entry name" value="PK_Tyr_Ser-Thr"/>
    <property type="match status" value="1"/>
</dbReference>
<dbReference type="OrthoDB" id="4062651at2759"/>
<evidence type="ECO:0000256" key="4">
    <source>
        <dbReference type="ARBA" id="ARBA00022679"/>
    </source>
</evidence>
<dbReference type="Proteomes" id="UP001055439">
    <property type="component" value="Chromosome 8"/>
</dbReference>
<keyword evidence="17" id="KW-1185">Reference proteome</keyword>
<accession>A0A9E7HDB1</accession>
<comment type="similarity">
    <text evidence="14">Belongs to the protein kinase superfamily.</text>
</comment>
<dbReference type="PANTHER" id="PTHR47982:SF54">
    <property type="entry name" value="PROTEIN KINASE SUPERFAMILY PROTEIN"/>
    <property type="match status" value="1"/>
</dbReference>
<evidence type="ECO:0000256" key="14">
    <source>
        <dbReference type="RuleBase" id="RU000304"/>
    </source>
</evidence>
<keyword evidence="10" id="KW-0472">Membrane</keyword>
<dbReference type="InterPro" id="IPR011009">
    <property type="entry name" value="Kinase-like_dom_sf"/>
</dbReference>
<dbReference type="AlphaFoldDB" id="A0A9E7HDB1"/>
<dbReference type="FunFam" id="3.30.200.20:FF:000039">
    <property type="entry name" value="receptor-like protein kinase FERONIA"/>
    <property type="match status" value="1"/>
</dbReference>
<keyword evidence="3 14" id="KW-0723">Serine/threonine-protein kinase</keyword>
<evidence type="ECO:0000256" key="1">
    <source>
        <dbReference type="ARBA" id="ARBA00004162"/>
    </source>
</evidence>
<evidence type="ECO:0000259" key="15">
    <source>
        <dbReference type="PROSITE" id="PS50011"/>
    </source>
</evidence>
<evidence type="ECO:0000256" key="11">
    <source>
        <dbReference type="ARBA" id="ARBA00047899"/>
    </source>
</evidence>
<dbReference type="InterPro" id="IPR008271">
    <property type="entry name" value="Ser/Thr_kinase_AS"/>
</dbReference>
<dbReference type="InterPro" id="IPR047117">
    <property type="entry name" value="PERK1-13-like"/>
</dbReference>
<dbReference type="SUPFAM" id="SSF56112">
    <property type="entry name" value="Protein kinase-like (PK-like)"/>
    <property type="match status" value="1"/>
</dbReference>
<reference evidence="16" key="1">
    <citation type="submission" date="2022-05" db="EMBL/GenBank/DDBJ databases">
        <title>The Musa troglodytarum L. genome provides insights into the mechanism of non-climacteric behaviour and enrichment of carotenoids.</title>
        <authorList>
            <person name="Wang J."/>
        </authorList>
    </citation>
    <scope>NUCLEOTIDE SEQUENCE</scope>
    <source>
        <tissue evidence="16">Leaf</tissue>
    </source>
</reference>
<keyword evidence="5" id="KW-0812">Transmembrane</keyword>
<feature type="domain" description="Protein kinase" evidence="15">
    <location>
        <begin position="66"/>
        <end position="390"/>
    </location>
</feature>
<evidence type="ECO:0000256" key="6">
    <source>
        <dbReference type="ARBA" id="ARBA00022741"/>
    </source>
</evidence>
<evidence type="ECO:0000256" key="8">
    <source>
        <dbReference type="ARBA" id="ARBA00022840"/>
    </source>
</evidence>
<dbReference type="InterPro" id="IPR000719">
    <property type="entry name" value="Prot_kinase_dom"/>
</dbReference>
<evidence type="ECO:0000313" key="17">
    <source>
        <dbReference type="Proteomes" id="UP001055439"/>
    </source>
</evidence>
<sequence length="390" mass="43056">MVVDYHEFWTVTPANKSSETGSSDPSNPVEWGRRDRISCAGCGLASEHQGARQFTLEELEEATKNFSESNIVGTGSFGLVYKGLLLDGTIVAIKRRVSVPRQAFTEQVRILSEIRHRNLVTLIGYCQEGGLQMLIFEYLPNGSISGHLYDSEQHSLTRLEFKQRLAVAIGAAKGLAHLHGLSPPVVHKDFKTSNVLVDENFIAKVADAGVFKLLQGTGEVEAHMGSNDLIDCRLGGGFTSEGMKELIALTLQCLNPSGHSRPKMRAVVVELDRILEMEMALTMVMGDGTAIILLLEGDKRNQEREYTDAFSETFFRHAIARGSQLEQDLETVITVLQPGPLGILEHKFSAAEVQEAKAIVQSAVENWRRNSAFERNGRVWQQSKSATSQE</sequence>
<dbReference type="EC" id="2.7.11.1" evidence="2"/>
<gene>
    <name evidence="16" type="ORF">MUK42_17913</name>
</gene>
<feature type="binding site" evidence="13">
    <location>
        <position position="94"/>
    </location>
    <ligand>
        <name>ATP</name>
        <dbReference type="ChEBI" id="CHEBI:30616"/>
    </ligand>
</feature>
<keyword evidence="6 13" id="KW-0547">Nucleotide-binding</keyword>
<dbReference type="PROSITE" id="PS50011">
    <property type="entry name" value="PROTEIN_KINASE_DOM"/>
    <property type="match status" value="1"/>
</dbReference>
<dbReference type="EMBL" id="CP097510">
    <property type="protein sequence ID" value="URE29143.1"/>
    <property type="molecule type" value="Genomic_DNA"/>
</dbReference>
<keyword evidence="9" id="KW-1133">Transmembrane helix</keyword>
<name>A0A9E7HDB1_9LILI</name>
<evidence type="ECO:0000256" key="3">
    <source>
        <dbReference type="ARBA" id="ARBA00022527"/>
    </source>
</evidence>
<dbReference type="GO" id="GO:0004674">
    <property type="term" value="F:protein serine/threonine kinase activity"/>
    <property type="evidence" value="ECO:0007669"/>
    <property type="project" value="UniProtKB-KW"/>
</dbReference>
<keyword evidence="8 13" id="KW-0067">ATP-binding</keyword>
<proteinExistence type="inferred from homology"/>
<dbReference type="PROSITE" id="PS00107">
    <property type="entry name" value="PROTEIN_KINASE_ATP"/>
    <property type="match status" value="1"/>
</dbReference>
<dbReference type="PANTHER" id="PTHR47982">
    <property type="entry name" value="PROLINE-RICH RECEPTOR-LIKE PROTEIN KINASE PERK4"/>
    <property type="match status" value="1"/>
</dbReference>
<dbReference type="PROSITE" id="PS00108">
    <property type="entry name" value="PROTEIN_KINASE_ST"/>
    <property type="match status" value="1"/>
</dbReference>
<evidence type="ECO:0000313" key="16">
    <source>
        <dbReference type="EMBL" id="URE29143.1"/>
    </source>
</evidence>
<protein>
    <recommendedName>
        <fullName evidence="2">non-specific serine/threonine protein kinase</fullName>
        <ecNumber evidence="2">2.7.11.1</ecNumber>
    </recommendedName>
</protein>
<evidence type="ECO:0000256" key="10">
    <source>
        <dbReference type="ARBA" id="ARBA00023136"/>
    </source>
</evidence>
<dbReference type="Gene3D" id="1.10.510.10">
    <property type="entry name" value="Transferase(Phosphotransferase) domain 1"/>
    <property type="match status" value="1"/>
</dbReference>
<dbReference type="GO" id="GO:0005524">
    <property type="term" value="F:ATP binding"/>
    <property type="evidence" value="ECO:0007669"/>
    <property type="project" value="UniProtKB-UniRule"/>
</dbReference>
<evidence type="ECO:0000256" key="9">
    <source>
        <dbReference type="ARBA" id="ARBA00022989"/>
    </source>
</evidence>
<dbReference type="Gene3D" id="3.30.200.20">
    <property type="entry name" value="Phosphorylase Kinase, domain 1"/>
    <property type="match status" value="1"/>
</dbReference>
<dbReference type="InterPro" id="IPR017441">
    <property type="entry name" value="Protein_kinase_ATP_BS"/>
</dbReference>